<dbReference type="EMBL" id="AP024485">
    <property type="protein sequence ID" value="BCS88372.1"/>
    <property type="molecule type" value="Genomic_DNA"/>
</dbReference>
<sequence length="65" mass="7497">MRLFLLLKKRPPPAKGMEGLWGACPKKLALAPKERAFHSSKHKHELTTIDYQLNSIENRIKKSRS</sequence>
<dbReference type="Proteomes" id="UP001053296">
    <property type="component" value="Chromosome"/>
</dbReference>
<evidence type="ECO:0000313" key="1">
    <source>
        <dbReference type="EMBL" id="BCS88372.1"/>
    </source>
</evidence>
<gene>
    <name evidence="1" type="ORF">PSDVSF_16140</name>
</gene>
<reference evidence="1" key="1">
    <citation type="journal article" date="2022" name="Arch. Microbiol.">
        <title>Pseudodesulfovibrio sediminis sp. nov., a mesophilic and neutrophilic sulfate-reducing bacterium isolated from sediment of a brackish lake.</title>
        <authorList>
            <person name="Takahashi A."/>
            <person name="Kojima H."/>
            <person name="Watanabe M."/>
            <person name="Fukui M."/>
        </authorList>
    </citation>
    <scope>NUCLEOTIDE SEQUENCE</scope>
    <source>
        <strain evidence="1">SF6</strain>
    </source>
</reference>
<name>A0ABN6ESC3_9BACT</name>
<organism evidence="1 2">
    <name type="scientific">Pseudodesulfovibrio sediminis</name>
    <dbReference type="NCBI Taxonomy" id="2810563"/>
    <lineage>
        <taxon>Bacteria</taxon>
        <taxon>Pseudomonadati</taxon>
        <taxon>Thermodesulfobacteriota</taxon>
        <taxon>Desulfovibrionia</taxon>
        <taxon>Desulfovibrionales</taxon>
        <taxon>Desulfovibrionaceae</taxon>
    </lineage>
</organism>
<accession>A0ABN6ESC3</accession>
<keyword evidence="2" id="KW-1185">Reference proteome</keyword>
<protein>
    <submittedName>
        <fullName evidence="1">Uncharacterized protein</fullName>
    </submittedName>
</protein>
<proteinExistence type="predicted"/>
<evidence type="ECO:0000313" key="2">
    <source>
        <dbReference type="Proteomes" id="UP001053296"/>
    </source>
</evidence>